<accession>A0ABN8SRH3</accession>
<gene>
    <name evidence="2" type="ORF">PEVE_00024761</name>
</gene>
<organism evidence="2 3">
    <name type="scientific">Porites evermanni</name>
    <dbReference type="NCBI Taxonomy" id="104178"/>
    <lineage>
        <taxon>Eukaryota</taxon>
        <taxon>Metazoa</taxon>
        <taxon>Cnidaria</taxon>
        <taxon>Anthozoa</taxon>
        <taxon>Hexacorallia</taxon>
        <taxon>Scleractinia</taxon>
        <taxon>Fungiina</taxon>
        <taxon>Poritidae</taxon>
        <taxon>Porites</taxon>
    </lineage>
</organism>
<sequence>MVKAVSSYCNGTVENVKSRNGITSTTNGPQGTIAAKTVVSLSLLENGLERLDKNIDVLSPTFSIKPEHPTCTLLQYARDFGNNLKESLKRATKWSAYYFTRAHSYYPVPETKVALRDIPKIKPLPVRDMSKQDQDYMRQWASEHGKAVRQLSVRQNNTKHPAGTLPLNMYRKELPVGDRVTEEPSSADDIGDQLSEYDSDSSNEENSATHQEDAVEAVPVNFLSKTV</sequence>
<comment type="caution">
    <text evidence="2">The sequence shown here is derived from an EMBL/GenBank/DDBJ whole genome shotgun (WGS) entry which is preliminary data.</text>
</comment>
<reference evidence="2 3" key="1">
    <citation type="submission" date="2022-05" db="EMBL/GenBank/DDBJ databases">
        <authorList>
            <consortium name="Genoscope - CEA"/>
            <person name="William W."/>
        </authorList>
    </citation>
    <scope>NUCLEOTIDE SEQUENCE [LARGE SCALE GENOMIC DNA]</scope>
</reference>
<evidence type="ECO:0000313" key="3">
    <source>
        <dbReference type="Proteomes" id="UP001159427"/>
    </source>
</evidence>
<keyword evidence="3" id="KW-1185">Reference proteome</keyword>
<dbReference type="Proteomes" id="UP001159427">
    <property type="component" value="Unassembled WGS sequence"/>
</dbReference>
<evidence type="ECO:0000256" key="1">
    <source>
        <dbReference type="SAM" id="MobiDB-lite"/>
    </source>
</evidence>
<feature type="region of interest" description="Disordered" evidence="1">
    <location>
        <begin position="176"/>
        <end position="227"/>
    </location>
</feature>
<name>A0ABN8SRH3_9CNID</name>
<protein>
    <submittedName>
        <fullName evidence="2">Uncharacterized protein</fullName>
    </submittedName>
</protein>
<dbReference type="EMBL" id="CALNXI010003315">
    <property type="protein sequence ID" value="CAH3192865.1"/>
    <property type="molecule type" value="Genomic_DNA"/>
</dbReference>
<feature type="non-terminal residue" evidence="2">
    <location>
        <position position="227"/>
    </location>
</feature>
<proteinExistence type="predicted"/>
<feature type="compositionally biased region" description="Acidic residues" evidence="1">
    <location>
        <begin position="185"/>
        <end position="203"/>
    </location>
</feature>
<evidence type="ECO:0000313" key="2">
    <source>
        <dbReference type="EMBL" id="CAH3192865.1"/>
    </source>
</evidence>